<organism evidence="3 4">
    <name type="scientific">Gemmata massiliana</name>
    <dbReference type="NCBI Taxonomy" id="1210884"/>
    <lineage>
        <taxon>Bacteria</taxon>
        <taxon>Pseudomonadati</taxon>
        <taxon>Planctomycetota</taxon>
        <taxon>Planctomycetia</taxon>
        <taxon>Gemmatales</taxon>
        <taxon>Gemmataceae</taxon>
        <taxon>Gemmata</taxon>
    </lineage>
</organism>
<keyword evidence="1" id="KW-0812">Transmembrane</keyword>
<sequence length="386" mass="42577">MQSAPYGLAPPPNSAESARLVSLDQFRGYTVLGMLLVNFVGSFAVIKTQLPVLAHHHTYCSYADTIMPQFLFAVGFAFRLTFVKRLAAVGAQAAYWHAVRRNLGLLLVAFVVYNVGSKWEKWDDLSQRDVVLLRWAKQDLFQTLGHIAVTSLWVLPVIAARPRVRIAYTVFSGVLHVALSYWFNYRWANTPPNGVDGGPLGFLTWAVPLLIGSLACDLYQSTPNRERLCIRFAFIGAVVAALAYGLSCVHLAPSDMDEWHFNVSVSTAPPPLVFVNVKPPTNDLFTMSQRSGSLTYTLFGAGVALMVLAVFVLACDIGSVRLGVFRTLGSNALAAYIIHGLVYEAVKPFVPRDAPLWYVSIATVVALTICYVLMRSLEKNKLFLKL</sequence>
<feature type="transmembrane region" description="Helical" evidence="1">
    <location>
        <begin position="355"/>
        <end position="374"/>
    </location>
</feature>
<dbReference type="AlphaFoldDB" id="A0A6P2CW31"/>
<keyword evidence="4" id="KW-1185">Reference proteome</keyword>
<feature type="transmembrane region" description="Helical" evidence="1">
    <location>
        <begin position="66"/>
        <end position="82"/>
    </location>
</feature>
<evidence type="ECO:0000259" key="2">
    <source>
        <dbReference type="Pfam" id="PF07786"/>
    </source>
</evidence>
<feature type="transmembrane region" description="Helical" evidence="1">
    <location>
        <begin position="26"/>
        <end position="46"/>
    </location>
</feature>
<dbReference type="EMBL" id="LR593886">
    <property type="protein sequence ID" value="VTR91380.1"/>
    <property type="molecule type" value="Genomic_DNA"/>
</dbReference>
<dbReference type="KEGG" id="gms:SOIL9_63340"/>
<feature type="transmembrane region" description="Helical" evidence="1">
    <location>
        <begin position="294"/>
        <end position="315"/>
    </location>
</feature>
<feature type="transmembrane region" description="Helical" evidence="1">
    <location>
        <begin position="166"/>
        <end position="185"/>
    </location>
</feature>
<keyword evidence="1" id="KW-0472">Membrane</keyword>
<keyword evidence="1" id="KW-1133">Transmembrane helix</keyword>
<proteinExistence type="predicted"/>
<dbReference type="PANTHER" id="PTHR31061:SF24">
    <property type="entry name" value="LD22376P"/>
    <property type="match status" value="1"/>
</dbReference>
<dbReference type="Proteomes" id="UP000464178">
    <property type="component" value="Chromosome"/>
</dbReference>
<dbReference type="InterPro" id="IPR012429">
    <property type="entry name" value="HGSNAT_cat"/>
</dbReference>
<feature type="transmembrane region" description="Helical" evidence="1">
    <location>
        <begin position="140"/>
        <end position="159"/>
    </location>
</feature>
<dbReference type="Pfam" id="PF07786">
    <property type="entry name" value="HGSNAT_cat"/>
    <property type="match status" value="1"/>
</dbReference>
<feature type="transmembrane region" description="Helical" evidence="1">
    <location>
        <begin position="322"/>
        <end position="343"/>
    </location>
</feature>
<dbReference type="RefSeq" id="WP_162666379.1">
    <property type="nucleotide sequence ID" value="NZ_LR593886.1"/>
</dbReference>
<accession>A0A6P2CW31</accession>
<evidence type="ECO:0000313" key="4">
    <source>
        <dbReference type="Proteomes" id="UP000464178"/>
    </source>
</evidence>
<feature type="transmembrane region" description="Helical" evidence="1">
    <location>
        <begin position="228"/>
        <end position="252"/>
    </location>
</feature>
<feature type="transmembrane region" description="Helical" evidence="1">
    <location>
        <begin position="103"/>
        <end position="120"/>
    </location>
</feature>
<name>A0A6P2CW31_9BACT</name>
<feature type="transmembrane region" description="Helical" evidence="1">
    <location>
        <begin position="197"/>
        <end position="216"/>
    </location>
</feature>
<protein>
    <recommendedName>
        <fullName evidence="2">Heparan-alpha-glucosaminide N-acetyltransferase catalytic domain-containing protein</fullName>
    </recommendedName>
</protein>
<evidence type="ECO:0000313" key="3">
    <source>
        <dbReference type="EMBL" id="VTR91380.1"/>
    </source>
</evidence>
<evidence type="ECO:0000256" key="1">
    <source>
        <dbReference type="SAM" id="Phobius"/>
    </source>
</evidence>
<dbReference type="PANTHER" id="PTHR31061">
    <property type="entry name" value="LD22376P"/>
    <property type="match status" value="1"/>
</dbReference>
<dbReference type="GO" id="GO:0016740">
    <property type="term" value="F:transferase activity"/>
    <property type="evidence" value="ECO:0007669"/>
    <property type="project" value="UniProtKB-KW"/>
</dbReference>
<gene>
    <name evidence="3" type="ORF">SOIL9_63340</name>
</gene>
<keyword evidence="3" id="KW-0808">Transferase</keyword>
<reference evidence="3 4" key="1">
    <citation type="submission" date="2019-05" db="EMBL/GenBank/DDBJ databases">
        <authorList>
            <consortium name="Science for Life Laboratories"/>
        </authorList>
    </citation>
    <scope>NUCLEOTIDE SEQUENCE [LARGE SCALE GENOMIC DNA]</scope>
    <source>
        <strain evidence="3">Soil9</strain>
    </source>
</reference>
<feature type="domain" description="Heparan-alpha-glucosaminide N-acetyltransferase catalytic" evidence="2">
    <location>
        <begin position="19"/>
        <end position="188"/>
    </location>
</feature>